<dbReference type="InterPro" id="IPR000488">
    <property type="entry name" value="Death_dom"/>
</dbReference>
<keyword evidence="2" id="KW-0963">Cytoplasm</keyword>
<dbReference type="PROSITE" id="PS50017">
    <property type="entry name" value="DEATH_DOMAIN"/>
    <property type="match status" value="1"/>
</dbReference>
<evidence type="ECO:0000256" key="3">
    <source>
        <dbReference type="ARBA" id="ARBA00022737"/>
    </source>
</evidence>
<keyword evidence="5" id="KW-1185">Reference proteome</keyword>
<dbReference type="RefSeq" id="XP_065671218.1">
    <property type="nucleotide sequence ID" value="XM_065815146.1"/>
</dbReference>
<organism evidence="5 6">
    <name type="scientific">Hydra vulgaris</name>
    <name type="common">Hydra</name>
    <name type="synonym">Hydra attenuata</name>
    <dbReference type="NCBI Taxonomy" id="6087"/>
    <lineage>
        <taxon>Eukaryota</taxon>
        <taxon>Metazoa</taxon>
        <taxon>Cnidaria</taxon>
        <taxon>Hydrozoa</taxon>
        <taxon>Hydroidolina</taxon>
        <taxon>Anthoathecata</taxon>
        <taxon>Aplanulata</taxon>
        <taxon>Hydridae</taxon>
        <taxon>Hydra</taxon>
    </lineage>
</organism>
<dbReference type="PANTHER" id="PTHR45690">
    <property type="entry name" value="NACHT, LRR AND PYD DOMAINS-CONTAINING PROTEIN 12"/>
    <property type="match status" value="1"/>
</dbReference>
<dbReference type="InterPro" id="IPR027417">
    <property type="entry name" value="P-loop_NTPase"/>
</dbReference>
<keyword evidence="3" id="KW-0677">Repeat</keyword>
<dbReference type="RefSeq" id="XP_065671217.1">
    <property type="nucleotide sequence ID" value="XM_065815145.1"/>
</dbReference>
<dbReference type="Gene3D" id="3.40.50.300">
    <property type="entry name" value="P-loop containing nucleotide triphosphate hydrolases"/>
    <property type="match status" value="1"/>
</dbReference>
<feature type="domain" description="Death" evidence="4">
    <location>
        <begin position="19"/>
        <end position="90"/>
    </location>
</feature>
<dbReference type="Pfam" id="PF00531">
    <property type="entry name" value="Death"/>
    <property type="match status" value="1"/>
</dbReference>
<evidence type="ECO:0000313" key="7">
    <source>
        <dbReference type="RefSeq" id="XP_065671218.1"/>
    </source>
</evidence>
<comment type="subcellular location">
    <subcellularLocation>
        <location evidence="1">Cytoplasm</location>
    </subcellularLocation>
</comment>
<sequence>MDENILQYQQYRYEFSLSVGKYWRDLGQCLSVDDCCLDVIDHENKYCYEKAYQMLTKWLEMTPNPSLNDLKKALETMKNQDLIDKLQINSSEVKESSSREKDILSNALKNYYLETYKTIDEIQSPLNTISKVNFLDKFVNLYVVDAVKVQKDAIYIAERDQFLKKQMSYPSLLFEKHLIDPSLFLISGIAAIGKTWLLRKCLLDWSKGLIWKKIDFVFYFECRKLNLHESISDINQLLNVFYKDIFKSVSFDFNQFKPSIMFIIDGLNEFKYFDQFINSTQCSSDNFPIVNVLSEIHKYKAVISGRINTISQYENVITSCRDKLTIRVMGYNESGINYYLENNLIKNTKDIVENILEESLVAKSMATVPFFLSCMCTIVADFKENYNFRNLTMADLYANNFLYFFQRHIFMESHKPVFRMMENDQNKKYIFNICKMAYCFFIESKATFSSAEMQKFLSDFDLIEKDFVFIEKIVTDYGVYYQFCQLAMMELCVSIYAYYSFSGNEIMKNPKLNTCLSIICGLLNKNEYSFIKYLANLTNPHTEKISLNHVINEVPKELNFSPDYQDIQSLFMQCFFESQATITDDIKASIDERKWRILINDAKTSYEVLCEKYFVNNLIKSGGKLTTLVIEKNKLTQAEKDLVKQCSSIVRDYRRKGRYRLFIDRVIKRWTGNK</sequence>
<dbReference type="Pfam" id="PF05729">
    <property type="entry name" value="NACHT"/>
    <property type="match status" value="1"/>
</dbReference>
<protein>
    <submittedName>
        <fullName evidence="6 7">Protein NLRC3-like isoform X1</fullName>
    </submittedName>
</protein>
<dbReference type="Proteomes" id="UP001652625">
    <property type="component" value="Chromosome 13"/>
</dbReference>
<name>A0ABM4DA53_HYDVU</name>
<reference evidence="6 7" key="1">
    <citation type="submission" date="2025-05" db="UniProtKB">
        <authorList>
            <consortium name="RefSeq"/>
        </authorList>
    </citation>
    <scope>IDENTIFICATION</scope>
</reference>
<dbReference type="GeneID" id="136089276"/>
<dbReference type="Gene3D" id="1.10.533.10">
    <property type="entry name" value="Death Domain, Fas"/>
    <property type="match status" value="1"/>
</dbReference>
<proteinExistence type="predicted"/>
<evidence type="ECO:0000256" key="1">
    <source>
        <dbReference type="ARBA" id="ARBA00004496"/>
    </source>
</evidence>
<evidence type="ECO:0000313" key="5">
    <source>
        <dbReference type="Proteomes" id="UP001652625"/>
    </source>
</evidence>
<gene>
    <name evidence="6 7" type="primary">LOC136089276</name>
</gene>
<dbReference type="CDD" id="cd01670">
    <property type="entry name" value="Death"/>
    <property type="match status" value="1"/>
</dbReference>
<accession>A0ABM4DA53</accession>
<evidence type="ECO:0000256" key="2">
    <source>
        <dbReference type="ARBA" id="ARBA00022490"/>
    </source>
</evidence>
<dbReference type="InterPro" id="IPR011029">
    <property type="entry name" value="DEATH-like_dom_sf"/>
</dbReference>
<dbReference type="SUPFAM" id="SSF47986">
    <property type="entry name" value="DEATH domain"/>
    <property type="match status" value="1"/>
</dbReference>
<dbReference type="InterPro" id="IPR007111">
    <property type="entry name" value="NACHT_NTPase"/>
</dbReference>
<dbReference type="InterPro" id="IPR050637">
    <property type="entry name" value="NLRP_innate_immun_reg"/>
</dbReference>
<evidence type="ECO:0000313" key="6">
    <source>
        <dbReference type="RefSeq" id="XP_065671217.1"/>
    </source>
</evidence>
<evidence type="ECO:0000259" key="4">
    <source>
        <dbReference type="PROSITE" id="PS50017"/>
    </source>
</evidence>
<dbReference type="PANTHER" id="PTHR45690:SF19">
    <property type="entry name" value="NACHT, LRR AND PYD DOMAINS-CONTAINING PROTEIN 3"/>
    <property type="match status" value="1"/>
</dbReference>